<evidence type="ECO:0000313" key="2">
    <source>
        <dbReference type="EMBL" id="KAF0771951.1"/>
    </source>
</evidence>
<evidence type="ECO:0000256" key="1">
    <source>
        <dbReference type="SAM" id="MobiDB-lite"/>
    </source>
</evidence>
<reference evidence="2 3" key="1">
    <citation type="submission" date="2019-08" db="EMBL/GenBank/DDBJ databases">
        <title>Whole genome of Aphis craccivora.</title>
        <authorList>
            <person name="Voronova N.V."/>
            <person name="Shulinski R.S."/>
            <person name="Bandarenka Y.V."/>
            <person name="Zhorov D.G."/>
            <person name="Warner D."/>
        </authorList>
    </citation>
    <scope>NUCLEOTIDE SEQUENCE [LARGE SCALE GENOMIC DNA]</scope>
    <source>
        <strain evidence="2">180601</strain>
        <tissue evidence="2">Whole Body</tissue>
    </source>
</reference>
<dbReference type="Proteomes" id="UP000478052">
    <property type="component" value="Unassembled WGS sequence"/>
</dbReference>
<proteinExistence type="predicted"/>
<feature type="region of interest" description="Disordered" evidence="1">
    <location>
        <begin position="20"/>
        <end position="40"/>
    </location>
</feature>
<gene>
    <name evidence="2" type="ORF">FWK35_00031732</name>
</gene>
<feature type="compositionally biased region" description="Basic and acidic residues" evidence="1">
    <location>
        <begin position="20"/>
        <end position="30"/>
    </location>
</feature>
<protein>
    <submittedName>
        <fullName evidence="2">Uncharacterized protein</fullName>
    </submittedName>
</protein>
<name>A0A6G0ZLV8_APHCR</name>
<accession>A0A6G0ZLV8</accession>
<sequence>MLRQLFHHALNNYLTATRVSGERSSVEHGNGETADATSLDTSSWTRLTFRFPQRYGPAPHVKESFVNPTALAI</sequence>
<evidence type="ECO:0000313" key="3">
    <source>
        <dbReference type="Proteomes" id="UP000478052"/>
    </source>
</evidence>
<comment type="caution">
    <text evidence="2">The sequence shown here is derived from an EMBL/GenBank/DDBJ whole genome shotgun (WGS) entry which is preliminary data.</text>
</comment>
<dbReference type="AlphaFoldDB" id="A0A6G0ZLV8"/>
<organism evidence="2 3">
    <name type="scientific">Aphis craccivora</name>
    <name type="common">Cowpea aphid</name>
    <dbReference type="NCBI Taxonomy" id="307492"/>
    <lineage>
        <taxon>Eukaryota</taxon>
        <taxon>Metazoa</taxon>
        <taxon>Ecdysozoa</taxon>
        <taxon>Arthropoda</taxon>
        <taxon>Hexapoda</taxon>
        <taxon>Insecta</taxon>
        <taxon>Pterygota</taxon>
        <taxon>Neoptera</taxon>
        <taxon>Paraneoptera</taxon>
        <taxon>Hemiptera</taxon>
        <taxon>Sternorrhyncha</taxon>
        <taxon>Aphidomorpha</taxon>
        <taxon>Aphidoidea</taxon>
        <taxon>Aphididae</taxon>
        <taxon>Aphidini</taxon>
        <taxon>Aphis</taxon>
        <taxon>Aphis</taxon>
    </lineage>
</organism>
<keyword evidence="3" id="KW-1185">Reference proteome</keyword>
<dbReference type="EMBL" id="VUJU01000230">
    <property type="protein sequence ID" value="KAF0771951.1"/>
    <property type="molecule type" value="Genomic_DNA"/>
</dbReference>